<keyword evidence="1" id="KW-0472">Membrane</keyword>
<gene>
    <name evidence="2" type="ORF">Q604_UNBC10522G0002</name>
</gene>
<reference evidence="2" key="1">
    <citation type="submission" date="2013-12" db="EMBL/GenBank/DDBJ databases">
        <title>A Varibaculum cambriense genome reconstructed from a premature infant gut community with otherwise low bacterial novelty that shifts toward anaerobic metabolism during the third week of life.</title>
        <authorList>
            <person name="Brown C.T."/>
            <person name="Sharon I."/>
            <person name="Thomas B.C."/>
            <person name="Castelle C.J."/>
            <person name="Morowitz M.J."/>
            <person name="Banfield J.F."/>
        </authorList>
    </citation>
    <scope>NUCLEOTIDE SEQUENCE</scope>
</reference>
<keyword evidence="1" id="KW-1133">Transmembrane helix</keyword>
<name>W1Y1S6_9ZZZZ</name>
<keyword evidence="1" id="KW-0812">Transmembrane</keyword>
<feature type="non-terminal residue" evidence="2">
    <location>
        <position position="51"/>
    </location>
</feature>
<dbReference type="EMBL" id="AZMM01010522">
    <property type="protein sequence ID" value="ETJ35074.1"/>
    <property type="molecule type" value="Genomic_DNA"/>
</dbReference>
<sequence length="51" mass="5821">MWFVGVEYSSIYDYIIQTISMIALILLILMILGIVIFSKIGSIIVNSIHKF</sequence>
<accession>W1Y1S6</accession>
<organism evidence="2">
    <name type="scientific">human gut metagenome</name>
    <dbReference type="NCBI Taxonomy" id="408170"/>
    <lineage>
        <taxon>unclassified sequences</taxon>
        <taxon>metagenomes</taxon>
        <taxon>organismal metagenomes</taxon>
    </lineage>
</organism>
<dbReference type="AlphaFoldDB" id="W1Y1S6"/>
<comment type="caution">
    <text evidence="2">The sequence shown here is derived from an EMBL/GenBank/DDBJ whole genome shotgun (WGS) entry which is preliminary data.</text>
</comment>
<feature type="transmembrane region" description="Helical" evidence="1">
    <location>
        <begin position="14"/>
        <end position="37"/>
    </location>
</feature>
<protein>
    <submittedName>
        <fullName evidence="2">Uncharacterized protein</fullName>
    </submittedName>
</protein>
<proteinExistence type="predicted"/>
<evidence type="ECO:0000313" key="2">
    <source>
        <dbReference type="EMBL" id="ETJ35074.1"/>
    </source>
</evidence>
<evidence type="ECO:0000256" key="1">
    <source>
        <dbReference type="SAM" id="Phobius"/>
    </source>
</evidence>